<keyword evidence="5 11" id="KW-0812">Transmembrane</keyword>
<keyword evidence="8 12" id="KW-0798">TonB box</keyword>
<feature type="domain" description="TonB-dependent receptor plug" evidence="15">
    <location>
        <begin position="61"/>
        <end position="169"/>
    </location>
</feature>
<evidence type="ECO:0000256" key="12">
    <source>
        <dbReference type="RuleBase" id="RU003357"/>
    </source>
</evidence>
<dbReference type="AlphaFoldDB" id="R0EBU1"/>
<evidence type="ECO:0000256" key="6">
    <source>
        <dbReference type="ARBA" id="ARBA00023004"/>
    </source>
</evidence>
<feature type="signal peptide" evidence="13">
    <location>
        <begin position="1"/>
        <end position="31"/>
    </location>
</feature>
<comment type="subcellular location">
    <subcellularLocation>
        <location evidence="1 11">Cell outer membrane</location>
        <topology evidence="1 11">Multi-pass membrane protein</topology>
    </subcellularLocation>
</comment>
<organism evidence="16 17">
    <name type="scientific">Caulobacter vibrioides OR37</name>
    <dbReference type="NCBI Taxonomy" id="1292034"/>
    <lineage>
        <taxon>Bacteria</taxon>
        <taxon>Pseudomonadati</taxon>
        <taxon>Pseudomonadota</taxon>
        <taxon>Alphaproteobacteria</taxon>
        <taxon>Caulobacterales</taxon>
        <taxon>Caulobacteraceae</taxon>
        <taxon>Caulobacter</taxon>
    </lineage>
</organism>
<dbReference type="RefSeq" id="WP_004616812.1">
    <property type="nucleotide sequence ID" value="NZ_APMP01000004.1"/>
</dbReference>
<keyword evidence="4" id="KW-0410">Iron transport</keyword>
<dbReference type="PROSITE" id="PS52016">
    <property type="entry name" value="TONB_DEPENDENT_REC_3"/>
    <property type="match status" value="1"/>
</dbReference>
<evidence type="ECO:0000313" key="16">
    <source>
        <dbReference type="EMBL" id="ENZ82948.1"/>
    </source>
</evidence>
<dbReference type="OrthoDB" id="9760333at2"/>
<evidence type="ECO:0000256" key="8">
    <source>
        <dbReference type="ARBA" id="ARBA00023077"/>
    </source>
</evidence>
<evidence type="ECO:0000256" key="10">
    <source>
        <dbReference type="ARBA" id="ARBA00023237"/>
    </source>
</evidence>
<dbReference type="GO" id="GO:0006826">
    <property type="term" value="P:iron ion transport"/>
    <property type="evidence" value="ECO:0007669"/>
    <property type="project" value="UniProtKB-KW"/>
</dbReference>
<keyword evidence="2 11" id="KW-0813">Transport</keyword>
<dbReference type="PANTHER" id="PTHR32552">
    <property type="entry name" value="FERRICHROME IRON RECEPTOR-RELATED"/>
    <property type="match status" value="1"/>
</dbReference>
<dbReference type="InterPro" id="IPR012910">
    <property type="entry name" value="Plug_dom"/>
</dbReference>
<protein>
    <recommendedName>
        <fullName evidence="18">Outer membrane receptor protein</fullName>
    </recommendedName>
</protein>
<evidence type="ECO:0000259" key="15">
    <source>
        <dbReference type="Pfam" id="PF07715"/>
    </source>
</evidence>
<keyword evidence="3 11" id="KW-1134">Transmembrane beta strand</keyword>
<dbReference type="InterPro" id="IPR039426">
    <property type="entry name" value="TonB-dep_rcpt-like"/>
</dbReference>
<proteinExistence type="inferred from homology"/>
<feature type="domain" description="TonB-dependent receptor-like beta-barrel" evidence="14">
    <location>
        <begin position="308"/>
        <end position="760"/>
    </location>
</feature>
<dbReference type="GO" id="GO:0009279">
    <property type="term" value="C:cell outer membrane"/>
    <property type="evidence" value="ECO:0007669"/>
    <property type="project" value="UniProtKB-SubCell"/>
</dbReference>
<evidence type="ECO:0000256" key="4">
    <source>
        <dbReference type="ARBA" id="ARBA00022496"/>
    </source>
</evidence>
<evidence type="ECO:0000256" key="7">
    <source>
        <dbReference type="ARBA" id="ARBA00023065"/>
    </source>
</evidence>
<evidence type="ECO:0000256" key="5">
    <source>
        <dbReference type="ARBA" id="ARBA00022692"/>
    </source>
</evidence>
<evidence type="ECO:0000256" key="13">
    <source>
        <dbReference type="SAM" id="SignalP"/>
    </source>
</evidence>
<evidence type="ECO:0000256" key="3">
    <source>
        <dbReference type="ARBA" id="ARBA00022452"/>
    </source>
</evidence>
<dbReference type="Pfam" id="PF00593">
    <property type="entry name" value="TonB_dep_Rec_b-barrel"/>
    <property type="match status" value="1"/>
</dbReference>
<accession>R0EBU1</accession>
<dbReference type="SUPFAM" id="SSF56935">
    <property type="entry name" value="Porins"/>
    <property type="match status" value="1"/>
</dbReference>
<gene>
    <name evidence="16" type="ORF">OR37_01143</name>
</gene>
<dbReference type="InterPro" id="IPR036942">
    <property type="entry name" value="Beta-barrel_TonB_sf"/>
</dbReference>
<dbReference type="PANTHER" id="PTHR32552:SF81">
    <property type="entry name" value="TONB-DEPENDENT OUTER MEMBRANE RECEPTOR"/>
    <property type="match status" value="1"/>
</dbReference>
<comment type="similarity">
    <text evidence="11 12">Belongs to the TonB-dependent receptor family.</text>
</comment>
<dbReference type="PATRIC" id="fig|1292034.3.peg.1132"/>
<dbReference type="eggNOG" id="COG4771">
    <property type="taxonomic scope" value="Bacteria"/>
</dbReference>
<dbReference type="EMBL" id="APMP01000004">
    <property type="protein sequence ID" value="ENZ82948.1"/>
    <property type="molecule type" value="Genomic_DNA"/>
</dbReference>
<keyword evidence="13" id="KW-0732">Signal</keyword>
<evidence type="ECO:0000256" key="9">
    <source>
        <dbReference type="ARBA" id="ARBA00023136"/>
    </source>
</evidence>
<keyword evidence="9 11" id="KW-0472">Membrane</keyword>
<reference evidence="16 17" key="1">
    <citation type="journal article" date="2013" name="Genome Announc.">
        <title>Draft Genome Sequence for Caulobacter sp. Strain OR37, a Bacterium Tolerant to Heavy Metals.</title>
        <authorList>
            <person name="Utturkar S.M."/>
            <person name="Bollmann A."/>
            <person name="Brzoska R.M."/>
            <person name="Klingeman D.M."/>
            <person name="Epstein S.E."/>
            <person name="Palumbo A.V."/>
            <person name="Brown S.D."/>
        </authorList>
    </citation>
    <scope>NUCLEOTIDE SEQUENCE [LARGE SCALE GENOMIC DNA]</scope>
    <source>
        <strain evidence="16 17">OR37</strain>
    </source>
</reference>
<dbReference type="Proteomes" id="UP000013063">
    <property type="component" value="Unassembled WGS sequence"/>
</dbReference>
<dbReference type="Pfam" id="PF07715">
    <property type="entry name" value="Plug"/>
    <property type="match status" value="1"/>
</dbReference>
<evidence type="ECO:0000259" key="14">
    <source>
        <dbReference type="Pfam" id="PF00593"/>
    </source>
</evidence>
<keyword evidence="17" id="KW-1185">Reference proteome</keyword>
<name>R0EBU1_CAUVI</name>
<dbReference type="Gene3D" id="2.40.170.20">
    <property type="entry name" value="TonB-dependent receptor, beta-barrel domain"/>
    <property type="match status" value="1"/>
</dbReference>
<evidence type="ECO:0008006" key="18">
    <source>
        <dbReference type="Google" id="ProtNLM"/>
    </source>
</evidence>
<keyword evidence="7" id="KW-0406">Ion transport</keyword>
<evidence type="ECO:0000313" key="17">
    <source>
        <dbReference type="Proteomes" id="UP000013063"/>
    </source>
</evidence>
<evidence type="ECO:0000256" key="2">
    <source>
        <dbReference type="ARBA" id="ARBA00022448"/>
    </source>
</evidence>
<feature type="chain" id="PRO_5004340444" description="Outer membrane receptor protein" evidence="13">
    <location>
        <begin position="32"/>
        <end position="798"/>
    </location>
</feature>
<evidence type="ECO:0000256" key="11">
    <source>
        <dbReference type="PROSITE-ProRule" id="PRU01360"/>
    </source>
</evidence>
<evidence type="ECO:0000256" key="1">
    <source>
        <dbReference type="ARBA" id="ARBA00004571"/>
    </source>
</evidence>
<dbReference type="STRING" id="1292034.OR37_01143"/>
<sequence length="798" mass="86902" precursor="true">MTKQKRGLRIKRGLAFLFSSSMLLTVAQARAAEVAADPKPAVESDRLEEVMVTARKRSEDVQTVPTPVTTISAQTIERQHLANFTNFQYKFPAFSVYLTNPKQQNLGIRGIGNNGFNTDGIDGSVGIFVDGVYTGRQGMVSGDFSDIADIELLRGPQGTLFGKNTTAGAVIINSKLPTFTPEASIEATAGDYNLREVKASVSGPLMQDKLAARISAFYSDRDGNYPNRSGRPDANARQGQGVRVQFLAKANDDVTFRLILQHTEQNFNSTGPVTLSVYNPAALQARMAAAGYTLLVSDASKREVNIDAPLTASTHANLVSGQLDWNLGDKGQITSISAFQNWTCFTNNDNDYTQLNAIPDYGSCNVERQWSQELRWASPKDRPVEAVAGVFLSKQYLGVNSRIRFGNQYYIWAANPSASAFPTLGGKTWAQGAYADAIAGFGIRSYASFHTDTSAVFGNVVWRPMEDRKLALNLGLRQTWEDRDYAYSGWVESNLGNLNAAQVTAMSAAGANAQVGRATDSLTDKSLSGQVGVSYRVTPDVMAYVNAARGHKSAGFNLLPFDPNTAVYGAAQDVKGETSDNIEAGFKSEWFDHRLLLNVTAFDTEVKNYQANQAIGVGNTAVKFLANVGSLRSKGVEIESEARLGDLRLKGFVGYDKATYASFHNSVCPSQTTALTCDLTGRQVAWAPKWTSSLTIDYSHSFVSGTTSYITLDGNWRSTQNTTITLDPAAQIKSYALANLRVGTLFVNNRLDVQVWAENLFDKAYYINLLGLTKSTGLIQGYPGNPRTVGATVRYRFQ</sequence>
<keyword evidence="6" id="KW-0408">Iron</keyword>
<dbReference type="InterPro" id="IPR000531">
    <property type="entry name" value="Beta-barrel_TonB"/>
</dbReference>
<comment type="caution">
    <text evidence="16">The sequence shown here is derived from an EMBL/GenBank/DDBJ whole genome shotgun (WGS) entry which is preliminary data.</text>
</comment>
<keyword evidence="10 11" id="KW-0998">Cell outer membrane</keyword>